<feature type="compositionally biased region" description="Polar residues" evidence="1">
    <location>
        <begin position="27"/>
        <end position="50"/>
    </location>
</feature>
<accession>A0A9W8GEG1</accession>
<dbReference type="Proteomes" id="UP001151518">
    <property type="component" value="Unassembled WGS sequence"/>
</dbReference>
<feature type="region of interest" description="Disordered" evidence="1">
    <location>
        <begin position="247"/>
        <end position="274"/>
    </location>
</feature>
<feature type="compositionally biased region" description="Polar residues" evidence="1">
    <location>
        <begin position="265"/>
        <end position="274"/>
    </location>
</feature>
<evidence type="ECO:0000256" key="1">
    <source>
        <dbReference type="SAM" id="MobiDB-lite"/>
    </source>
</evidence>
<sequence>MSDTRSSSASPVPMRQHPRTVHIRRASANNDTCRSCLNPSPYSPKTQTMSDRPAFAGSSAGIGGPPKRRESMSGIGNNLRSHNPAGLGRSVGKAQSASPNNAPSGIADLLRRASMGTNAADIINSKNDNYNYKLQPAHLRRRGSVGTAAPITANASSHRTDSTVFPMSHAAVSDSLPPLRPRRCTTIAVQYAEDDTVSPQIRSTNMRQFSFGPADLSPISPLSLPCAGPDIISARAESLPFDTRVVCEPSPTTSDSASHNDEHATGSNTNSLNSSVQVSMTFGSPKTGRVIDVVGSPTRPSVVYAPMHRDSRIGGAGKGKATMQQKSGLGGSFGKHWMADRPSGIGSAVPQNAHPDSGISKALKSLKIRKRKSSSSSDNAEFASSPP</sequence>
<feature type="compositionally biased region" description="Basic residues" evidence="1">
    <location>
        <begin position="364"/>
        <end position="373"/>
    </location>
</feature>
<name>A0A9W8GEG1_9FUNG</name>
<evidence type="ECO:0000313" key="2">
    <source>
        <dbReference type="EMBL" id="KAJ2680808.1"/>
    </source>
</evidence>
<proteinExistence type="predicted"/>
<feature type="region of interest" description="Disordered" evidence="1">
    <location>
        <begin position="1"/>
        <end position="100"/>
    </location>
</feature>
<dbReference type="AlphaFoldDB" id="A0A9W8GEG1"/>
<dbReference type="OrthoDB" id="5592474at2759"/>
<evidence type="ECO:0000313" key="3">
    <source>
        <dbReference type="Proteomes" id="UP001151518"/>
    </source>
</evidence>
<protein>
    <submittedName>
        <fullName evidence="2">Uncharacterized protein</fullName>
    </submittedName>
</protein>
<reference evidence="2" key="1">
    <citation type="submission" date="2022-07" db="EMBL/GenBank/DDBJ databases">
        <title>Phylogenomic reconstructions and comparative analyses of Kickxellomycotina fungi.</title>
        <authorList>
            <person name="Reynolds N.K."/>
            <person name="Stajich J.E."/>
            <person name="Barry K."/>
            <person name="Grigoriev I.V."/>
            <person name="Crous P."/>
            <person name="Smith M.E."/>
        </authorList>
    </citation>
    <scope>NUCLEOTIDE SEQUENCE</scope>
    <source>
        <strain evidence="2">NRRL 3115</strain>
    </source>
</reference>
<feature type="compositionally biased region" description="Polar residues" evidence="1">
    <location>
        <begin position="1"/>
        <end position="10"/>
    </location>
</feature>
<feature type="compositionally biased region" description="Basic residues" evidence="1">
    <location>
        <begin position="16"/>
        <end position="25"/>
    </location>
</feature>
<gene>
    <name evidence="2" type="ORF">GGI25_000444</name>
</gene>
<dbReference type="EMBL" id="JANBTW010000003">
    <property type="protein sequence ID" value="KAJ2680808.1"/>
    <property type="molecule type" value="Genomic_DNA"/>
</dbReference>
<comment type="caution">
    <text evidence="2">The sequence shown here is derived from an EMBL/GenBank/DDBJ whole genome shotgun (WGS) entry which is preliminary data.</text>
</comment>
<organism evidence="2 3">
    <name type="scientific">Coemansia spiralis</name>
    <dbReference type="NCBI Taxonomy" id="417178"/>
    <lineage>
        <taxon>Eukaryota</taxon>
        <taxon>Fungi</taxon>
        <taxon>Fungi incertae sedis</taxon>
        <taxon>Zoopagomycota</taxon>
        <taxon>Kickxellomycotina</taxon>
        <taxon>Kickxellomycetes</taxon>
        <taxon>Kickxellales</taxon>
        <taxon>Kickxellaceae</taxon>
        <taxon>Coemansia</taxon>
    </lineage>
</organism>
<feature type="region of interest" description="Disordered" evidence="1">
    <location>
        <begin position="309"/>
        <end position="387"/>
    </location>
</feature>